<keyword evidence="9 17" id="KW-0418">Kinase</keyword>
<dbReference type="Proteomes" id="UP000728647">
    <property type="component" value="Unassembled WGS sequence"/>
</dbReference>
<dbReference type="GO" id="GO:0005886">
    <property type="term" value="C:plasma membrane"/>
    <property type="evidence" value="ECO:0007669"/>
    <property type="project" value="UniProtKB-SubCell"/>
</dbReference>
<dbReference type="CDD" id="cd00075">
    <property type="entry name" value="HATPase"/>
    <property type="match status" value="1"/>
</dbReference>
<keyword evidence="11 14" id="KW-1133">Transmembrane helix</keyword>
<name>A0A8J8KG45_9EURY</name>
<keyword evidence="10" id="KW-0067">ATP-binding</keyword>
<dbReference type="InterPro" id="IPR003660">
    <property type="entry name" value="HAMP_dom"/>
</dbReference>
<dbReference type="Pfam" id="PF02518">
    <property type="entry name" value="HATPase_c"/>
    <property type="match status" value="1"/>
</dbReference>
<gene>
    <name evidence="17" type="ORF">HT576_11695</name>
</gene>
<dbReference type="AlphaFoldDB" id="A0A8J8KG45"/>
<dbReference type="Gene3D" id="3.30.565.10">
    <property type="entry name" value="Histidine kinase-like ATPase, C-terminal domain"/>
    <property type="match status" value="1"/>
</dbReference>
<dbReference type="PRINTS" id="PR00344">
    <property type="entry name" value="BCTRLSENSOR"/>
</dbReference>
<dbReference type="Gene3D" id="3.30.450.20">
    <property type="entry name" value="PAS domain"/>
    <property type="match status" value="1"/>
</dbReference>
<dbReference type="EC" id="2.7.13.3" evidence="3"/>
<evidence type="ECO:0000313" key="17">
    <source>
        <dbReference type="EMBL" id="NUB91677.1"/>
    </source>
</evidence>
<dbReference type="Gene3D" id="1.10.287.130">
    <property type="match status" value="1"/>
</dbReference>
<dbReference type="InterPro" id="IPR003594">
    <property type="entry name" value="HATPase_dom"/>
</dbReference>
<dbReference type="PANTHER" id="PTHR44936">
    <property type="entry name" value="SENSOR PROTEIN CREC"/>
    <property type="match status" value="1"/>
</dbReference>
<evidence type="ECO:0000313" key="18">
    <source>
        <dbReference type="Proteomes" id="UP000728647"/>
    </source>
</evidence>
<evidence type="ECO:0000256" key="8">
    <source>
        <dbReference type="ARBA" id="ARBA00022741"/>
    </source>
</evidence>
<feature type="region of interest" description="Disordered" evidence="13">
    <location>
        <begin position="555"/>
        <end position="575"/>
    </location>
</feature>
<evidence type="ECO:0000256" key="1">
    <source>
        <dbReference type="ARBA" id="ARBA00000085"/>
    </source>
</evidence>
<keyword evidence="4" id="KW-1003">Cell membrane</keyword>
<protein>
    <recommendedName>
        <fullName evidence="3">histidine kinase</fullName>
        <ecNumber evidence="3">2.7.13.3</ecNumber>
    </recommendedName>
</protein>
<keyword evidence="6" id="KW-0808">Transferase</keyword>
<dbReference type="PROSITE" id="PS50885">
    <property type="entry name" value="HAMP"/>
    <property type="match status" value="1"/>
</dbReference>
<keyword evidence="14" id="KW-0472">Membrane</keyword>
<feature type="transmembrane region" description="Helical" evidence="14">
    <location>
        <begin position="246"/>
        <end position="267"/>
    </location>
</feature>
<organism evidence="17 18">
    <name type="scientific">Haloterrigena gelatinilytica</name>
    <dbReference type="NCBI Taxonomy" id="2741724"/>
    <lineage>
        <taxon>Archaea</taxon>
        <taxon>Methanobacteriati</taxon>
        <taxon>Methanobacteriota</taxon>
        <taxon>Stenosarchaea group</taxon>
        <taxon>Halobacteria</taxon>
        <taxon>Halobacteriales</taxon>
        <taxon>Natrialbaceae</taxon>
        <taxon>Haloterrigena</taxon>
    </lineage>
</organism>
<evidence type="ECO:0000256" key="12">
    <source>
        <dbReference type="ARBA" id="ARBA00023224"/>
    </source>
</evidence>
<comment type="caution">
    <text evidence="17">The sequence shown here is derived from an EMBL/GenBank/DDBJ whole genome shotgun (WGS) entry which is preliminary data.</text>
</comment>
<comment type="subcellular location">
    <subcellularLocation>
        <location evidence="2">Cell membrane</location>
        <topology evidence="2">Multi-pass membrane protein</topology>
    </subcellularLocation>
</comment>
<dbReference type="OrthoDB" id="3369at2157"/>
<keyword evidence="7 14" id="KW-0812">Transmembrane</keyword>
<dbReference type="GO" id="GO:0007165">
    <property type="term" value="P:signal transduction"/>
    <property type="evidence" value="ECO:0007669"/>
    <property type="project" value="UniProtKB-KW"/>
</dbReference>
<sequence>MDVRLRTKFVVILVAITLVLSGTVHWTLESYKRDVVDDEQRREPCETGRFVGRAATKRRLGARRIGLVEPRPGPAVVGRSSGPSRRTRDRISRFYSAQLVDANGTVVDFRGSVTAGTRRSAIGSDRSGTPYVERALRGETYVSDVEYAERADRPVLVFSAPILDGSGVRGVLVGAMYLDRQTIFDAIPPLETSSQTVTIVGDGIVLNENERTFNEGIESSSTVESTGWEVTVTRDRTLLEDRLDRLAALQTLVLVVVVLVMVGFGYWQYAVSLRQTERLLDGFDRLGEGDYDSTVSLRGGAEWERMSDGFNELAATLRARESELRERRQRLDVLYRVLQHNIRNRMSIVLNYADLIADEAADETVVGAAETIHRAGRDITGLSRKAQQMKNALEADPDRRPVDVASLAADAVAELREEYPDVTVTASLPDEAWAMALPSVRLAVENVCGNACEHNDSDDPRVEIAVTATGTEPDVDRDPADENGGRVRIEVADNGPGIPEQDRAAIDEGRETALEHGSGLGLWLTYWVVDNSGGTLRFADNDPRGSIVIIDLPRAAPRRGDANAPDPSNRVDDRP</sequence>
<dbReference type="PROSITE" id="PS50109">
    <property type="entry name" value="HIS_KIN"/>
    <property type="match status" value="1"/>
</dbReference>
<evidence type="ECO:0000256" key="14">
    <source>
        <dbReference type="SAM" id="Phobius"/>
    </source>
</evidence>
<dbReference type="SMART" id="SM00387">
    <property type="entry name" value="HATPase_c"/>
    <property type="match status" value="1"/>
</dbReference>
<accession>A0A8J8KG45</accession>
<dbReference type="InterPro" id="IPR005467">
    <property type="entry name" value="His_kinase_dom"/>
</dbReference>
<dbReference type="GO" id="GO:0005524">
    <property type="term" value="F:ATP binding"/>
    <property type="evidence" value="ECO:0007669"/>
    <property type="project" value="UniProtKB-KW"/>
</dbReference>
<evidence type="ECO:0000259" key="15">
    <source>
        <dbReference type="PROSITE" id="PS50109"/>
    </source>
</evidence>
<keyword evidence="8" id="KW-0547">Nucleotide-binding</keyword>
<dbReference type="SUPFAM" id="SSF55874">
    <property type="entry name" value="ATPase domain of HSP90 chaperone/DNA topoisomerase II/histidine kinase"/>
    <property type="match status" value="1"/>
</dbReference>
<comment type="catalytic activity">
    <reaction evidence="1">
        <text>ATP + protein L-histidine = ADP + protein N-phospho-L-histidine.</text>
        <dbReference type="EC" id="2.7.13.3"/>
    </reaction>
</comment>
<feature type="domain" description="Histidine kinase" evidence="15">
    <location>
        <begin position="337"/>
        <end position="556"/>
    </location>
</feature>
<evidence type="ECO:0000256" key="5">
    <source>
        <dbReference type="ARBA" id="ARBA00022553"/>
    </source>
</evidence>
<dbReference type="InterPro" id="IPR050980">
    <property type="entry name" value="2C_sensor_his_kinase"/>
</dbReference>
<dbReference type="SUPFAM" id="SSF103190">
    <property type="entry name" value="Sensory domain-like"/>
    <property type="match status" value="1"/>
</dbReference>
<evidence type="ECO:0000256" key="2">
    <source>
        <dbReference type="ARBA" id="ARBA00004651"/>
    </source>
</evidence>
<reference evidence="17" key="1">
    <citation type="submission" date="2020-06" db="EMBL/GenBank/DDBJ databases">
        <title>Haloterrigena sp. nov., an extremely halophilic archaeon isolated from a saline sediment.</title>
        <authorList>
            <person name="Liu B.-B."/>
        </authorList>
    </citation>
    <scope>NUCLEOTIDE SEQUENCE</scope>
    <source>
        <strain evidence="17">SYSU A121-1</strain>
    </source>
</reference>
<evidence type="ECO:0000256" key="11">
    <source>
        <dbReference type="ARBA" id="ARBA00022989"/>
    </source>
</evidence>
<keyword evidence="5" id="KW-0597">Phosphoprotein</keyword>
<dbReference type="EMBL" id="JABURA010000001">
    <property type="protein sequence ID" value="NUB91677.1"/>
    <property type="molecule type" value="Genomic_DNA"/>
</dbReference>
<dbReference type="GO" id="GO:0004673">
    <property type="term" value="F:protein histidine kinase activity"/>
    <property type="evidence" value="ECO:0007669"/>
    <property type="project" value="UniProtKB-EC"/>
</dbReference>
<evidence type="ECO:0000256" key="4">
    <source>
        <dbReference type="ARBA" id="ARBA00022475"/>
    </source>
</evidence>
<proteinExistence type="predicted"/>
<evidence type="ECO:0000256" key="7">
    <source>
        <dbReference type="ARBA" id="ARBA00022692"/>
    </source>
</evidence>
<evidence type="ECO:0000256" key="6">
    <source>
        <dbReference type="ARBA" id="ARBA00022679"/>
    </source>
</evidence>
<feature type="transmembrane region" description="Helical" evidence="14">
    <location>
        <begin position="6"/>
        <end position="28"/>
    </location>
</feature>
<feature type="domain" description="HAMP" evidence="16">
    <location>
        <begin position="270"/>
        <end position="322"/>
    </location>
</feature>
<evidence type="ECO:0000259" key="16">
    <source>
        <dbReference type="PROSITE" id="PS50885"/>
    </source>
</evidence>
<evidence type="ECO:0000256" key="3">
    <source>
        <dbReference type="ARBA" id="ARBA00012438"/>
    </source>
</evidence>
<keyword evidence="12" id="KW-0807">Transducer</keyword>
<dbReference type="InterPro" id="IPR036890">
    <property type="entry name" value="HATPase_C_sf"/>
</dbReference>
<dbReference type="InterPro" id="IPR004358">
    <property type="entry name" value="Sig_transdc_His_kin-like_C"/>
</dbReference>
<evidence type="ECO:0000256" key="10">
    <source>
        <dbReference type="ARBA" id="ARBA00022840"/>
    </source>
</evidence>
<evidence type="ECO:0000256" key="13">
    <source>
        <dbReference type="SAM" id="MobiDB-lite"/>
    </source>
</evidence>
<dbReference type="InterPro" id="IPR029151">
    <property type="entry name" value="Sensor-like_sf"/>
</dbReference>
<evidence type="ECO:0000256" key="9">
    <source>
        <dbReference type="ARBA" id="ARBA00022777"/>
    </source>
</evidence>
<dbReference type="PANTHER" id="PTHR44936:SF10">
    <property type="entry name" value="SENSOR PROTEIN RSTB"/>
    <property type="match status" value="1"/>
</dbReference>